<dbReference type="Proteomes" id="UP000318833">
    <property type="component" value="Unassembled WGS sequence"/>
</dbReference>
<name>A0A554VFU4_9FLAO</name>
<keyword evidence="2" id="KW-1185">Reference proteome</keyword>
<accession>A0A554VFU4</accession>
<dbReference type="EMBL" id="VLNR01000049">
    <property type="protein sequence ID" value="TSE06128.1"/>
    <property type="molecule type" value="Genomic_DNA"/>
</dbReference>
<gene>
    <name evidence="1" type="ORF">FOF46_20485</name>
</gene>
<dbReference type="AlphaFoldDB" id="A0A554VFU4"/>
<dbReference type="RefSeq" id="WP_143917727.1">
    <property type="nucleotide sequence ID" value="NZ_CANMIK010000055.1"/>
</dbReference>
<organism evidence="1 2">
    <name type="scientific">Aquimarina algiphila</name>
    <dbReference type="NCBI Taxonomy" id="2047982"/>
    <lineage>
        <taxon>Bacteria</taxon>
        <taxon>Pseudomonadati</taxon>
        <taxon>Bacteroidota</taxon>
        <taxon>Flavobacteriia</taxon>
        <taxon>Flavobacteriales</taxon>
        <taxon>Flavobacteriaceae</taxon>
        <taxon>Aquimarina</taxon>
    </lineage>
</organism>
<dbReference type="Gene3D" id="3.30.70.100">
    <property type="match status" value="1"/>
</dbReference>
<evidence type="ECO:0008006" key="3">
    <source>
        <dbReference type="Google" id="ProtNLM"/>
    </source>
</evidence>
<protein>
    <recommendedName>
        <fullName evidence="3">ABM domain-containing protein</fullName>
    </recommendedName>
</protein>
<reference evidence="1 2" key="1">
    <citation type="submission" date="2019-07" db="EMBL/GenBank/DDBJ databases">
        <title>The draft genome sequence of Aquimarina algiphila M91.</title>
        <authorList>
            <person name="Meng X."/>
        </authorList>
    </citation>
    <scope>NUCLEOTIDE SEQUENCE [LARGE SCALE GENOMIC DNA]</scope>
    <source>
        <strain evidence="1 2">M91</strain>
    </source>
</reference>
<evidence type="ECO:0000313" key="2">
    <source>
        <dbReference type="Proteomes" id="UP000318833"/>
    </source>
</evidence>
<dbReference type="OrthoDB" id="1163058at2"/>
<evidence type="ECO:0000313" key="1">
    <source>
        <dbReference type="EMBL" id="TSE06128.1"/>
    </source>
</evidence>
<comment type="caution">
    <text evidence="1">The sequence shown here is derived from an EMBL/GenBank/DDBJ whole genome shotgun (WGS) entry which is preliminary data.</text>
</comment>
<sequence length="106" mass="12089">MSVKTKPGVVELVLFEVNPRYSKKDAETALASLNDVLKLYYGFIERTTASNGEGKYADIVYWSDMKSAKEASTEIMKNEKALETFSVIKPESVQMYHFDAFNQFEE</sequence>
<proteinExistence type="predicted"/>